<evidence type="ECO:0000256" key="2">
    <source>
        <dbReference type="ARBA" id="ARBA00011738"/>
    </source>
</evidence>
<keyword evidence="8 10" id="KW-0030">Aminoacyl-tRNA synthetase</keyword>
<dbReference type="HAMAP" id="MF_01569">
    <property type="entry name" value="Pro_tRNA_synth_type1"/>
    <property type="match status" value="1"/>
</dbReference>
<comment type="catalytic activity">
    <reaction evidence="9 10">
        <text>tRNA(Pro) + L-proline + ATP = L-prolyl-tRNA(Pro) + AMP + diphosphate</text>
        <dbReference type="Rhea" id="RHEA:14305"/>
        <dbReference type="Rhea" id="RHEA-COMP:9700"/>
        <dbReference type="Rhea" id="RHEA-COMP:9702"/>
        <dbReference type="ChEBI" id="CHEBI:30616"/>
        <dbReference type="ChEBI" id="CHEBI:33019"/>
        <dbReference type="ChEBI" id="CHEBI:60039"/>
        <dbReference type="ChEBI" id="CHEBI:78442"/>
        <dbReference type="ChEBI" id="CHEBI:78532"/>
        <dbReference type="ChEBI" id="CHEBI:456215"/>
        <dbReference type="EC" id="6.1.1.15"/>
    </reaction>
</comment>
<evidence type="ECO:0000256" key="3">
    <source>
        <dbReference type="ARBA" id="ARBA00022490"/>
    </source>
</evidence>
<dbReference type="NCBIfam" id="NF006625">
    <property type="entry name" value="PRK09194.1"/>
    <property type="match status" value="1"/>
</dbReference>
<keyword evidence="3 10" id="KW-0963">Cytoplasm</keyword>
<dbReference type="Gene3D" id="3.90.960.10">
    <property type="entry name" value="YbaK/aminoacyl-tRNA synthetase-associated domain"/>
    <property type="match status" value="1"/>
</dbReference>
<feature type="domain" description="Aminoacyl-transfer RNA synthetases class-II family profile" evidence="11">
    <location>
        <begin position="38"/>
        <end position="462"/>
    </location>
</feature>
<evidence type="ECO:0000256" key="10">
    <source>
        <dbReference type="HAMAP-Rule" id="MF_01569"/>
    </source>
</evidence>
<dbReference type="Pfam" id="PF03129">
    <property type="entry name" value="HGTP_anticodon"/>
    <property type="match status" value="1"/>
</dbReference>
<evidence type="ECO:0000259" key="11">
    <source>
        <dbReference type="PROSITE" id="PS50862"/>
    </source>
</evidence>
<dbReference type="InterPro" id="IPR045864">
    <property type="entry name" value="aa-tRNA-synth_II/BPL/LPL"/>
</dbReference>
<dbReference type="SUPFAM" id="SSF55826">
    <property type="entry name" value="YbaK/ProRS associated domain"/>
    <property type="match status" value="1"/>
</dbReference>
<reference evidence="12 13" key="3">
    <citation type="submission" date="2023-06" db="EMBL/GenBank/DDBJ databases">
        <authorList>
            <person name="Zeman M."/>
            <person name="Kubasova T."/>
            <person name="Jahodarova E."/>
            <person name="Nykrynova M."/>
            <person name="Rychlik I."/>
        </authorList>
    </citation>
    <scope>NUCLEOTIDE SEQUENCE [LARGE SCALE GENOMIC DNA]</scope>
    <source>
        <strain evidence="12 13">ET39</strain>
    </source>
</reference>
<dbReference type="GO" id="GO:0004827">
    <property type="term" value="F:proline-tRNA ligase activity"/>
    <property type="evidence" value="ECO:0007669"/>
    <property type="project" value="UniProtKB-EC"/>
</dbReference>
<dbReference type="InterPro" id="IPR036754">
    <property type="entry name" value="YbaK/aa-tRNA-synt-asso_dom_sf"/>
</dbReference>
<dbReference type="InterPro" id="IPR002316">
    <property type="entry name" value="Pro-tRNA-ligase_IIa"/>
</dbReference>
<keyword evidence="4 10" id="KW-0436">Ligase</keyword>
<keyword evidence="13" id="KW-1185">Reference proteome</keyword>
<evidence type="ECO:0000256" key="5">
    <source>
        <dbReference type="ARBA" id="ARBA00022741"/>
    </source>
</evidence>
<comment type="caution">
    <text evidence="12">The sequence shown here is derived from an EMBL/GenBank/DDBJ whole genome shotgun (WGS) entry which is preliminary data.</text>
</comment>
<gene>
    <name evidence="10" type="primary">proS</name>
    <name evidence="12" type="ORF">QUV96_08965</name>
</gene>
<dbReference type="NCBIfam" id="TIGR00409">
    <property type="entry name" value="proS_fam_II"/>
    <property type="match status" value="1"/>
</dbReference>
<dbReference type="PROSITE" id="PS50862">
    <property type="entry name" value="AA_TRNA_LIGASE_II"/>
    <property type="match status" value="1"/>
</dbReference>
<dbReference type="SUPFAM" id="SSF52954">
    <property type="entry name" value="Class II aaRS ABD-related"/>
    <property type="match status" value="1"/>
</dbReference>
<comment type="similarity">
    <text evidence="10">Belongs to the class-II aminoacyl-tRNA synthetase family. ProS type 1 subfamily.</text>
</comment>
<dbReference type="Pfam" id="PF04073">
    <property type="entry name" value="tRNA_edit"/>
    <property type="match status" value="1"/>
</dbReference>
<reference evidence="12 13" key="2">
    <citation type="submission" date="2023-06" db="EMBL/GenBank/DDBJ databases">
        <title>Identification and characterization of horizontal gene transfer across gut microbiota members of farm animals based on homology search.</title>
        <authorList>
            <person name="Schwarzerova J."/>
            <person name="Nykrynova M."/>
            <person name="Jureckova K."/>
            <person name="Cejkova D."/>
            <person name="Rychlik I."/>
        </authorList>
    </citation>
    <scope>NUCLEOTIDE SEQUENCE [LARGE SCALE GENOMIC DNA]</scope>
    <source>
        <strain evidence="12 13">ET39</strain>
    </source>
</reference>
<dbReference type="Gene3D" id="3.30.930.10">
    <property type="entry name" value="Bira Bifunctional Protein, Domain 2"/>
    <property type="match status" value="2"/>
</dbReference>
<evidence type="ECO:0000313" key="13">
    <source>
        <dbReference type="Proteomes" id="UP001529340"/>
    </source>
</evidence>
<dbReference type="EC" id="6.1.1.15" evidence="10"/>
<evidence type="ECO:0000256" key="8">
    <source>
        <dbReference type="ARBA" id="ARBA00023146"/>
    </source>
</evidence>
<dbReference type="Pfam" id="PF00587">
    <property type="entry name" value="tRNA-synt_2b"/>
    <property type="match status" value="1"/>
</dbReference>
<proteinExistence type="inferred from homology"/>
<comment type="domain">
    <text evidence="10">Consists of three domains: the N-terminal catalytic domain, the editing domain and the C-terminal anticodon-binding domain.</text>
</comment>
<dbReference type="SUPFAM" id="SSF55681">
    <property type="entry name" value="Class II aaRS and biotin synthetases"/>
    <property type="match status" value="1"/>
</dbReference>
<evidence type="ECO:0000256" key="7">
    <source>
        <dbReference type="ARBA" id="ARBA00022917"/>
    </source>
</evidence>
<accession>A0ABT7UDR7</accession>
<dbReference type="PRINTS" id="PR01046">
    <property type="entry name" value="TRNASYNTHPRO"/>
</dbReference>
<name>A0ABT7UDR7_9FIRM</name>
<dbReference type="RefSeq" id="WP_289608208.1">
    <property type="nucleotide sequence ID" value="NZ_JAUDCG010000043.1"/>
</dbReference>
<dbReference type="PANTHER" id="PTHR42753:SF2">
    <property type="entry name" value="PROLINE--TRNA LIGASE"/>
    <property type="match status" value="1"/>
</dbReference>
<dbReference type="InterPro" id="IPR007214">
    <property type="entry name" value="YbaK/aa-tRNA-synth-assoc-dom"/>
</dbReference>
<evidence type="ECO:0000256" key="6">
    <source>
        <dbReference type="ARBA" id="ARBA00022840"/>
    </source>
</evidence>
<keyword evidence="6 10" id="KW-0067">ATP-binding</keyword>
<dbReference type="CDD" id="cd00861">
    <property type="entry name" value="ProRS_anticodon_short"/>
    <property type="match status" value="1"/>
</dbReference>
<keyword evidence="7 10" id="KW-0648">Protein biosynthesis</keyword>
<dbReference type="InterPro" id="IPR044140">
    <property type="entry name" value="ProRS_anticodon_short"/>
</dbReference>
<evidence type="ECO:0000256" key="9">
    <source>
        <dbReference type="ARBA" id="ARBA00047671"/>
    </source>
</evidence>
<dbReference type="InterPro" id="IPR004154">
    <property type="entry name" value="Anticodon-bd"/>
</dbReference>
<dbReference type="Gene3D" id="3.40.50.800">
    <property type="entry name" value="Anticodon-binding domain"/>
    <property type="match status" value="1"/>
</dbReference>
<dbReference type="InterPro" id="IPR002314">
    <property type="entry name" value="aa-tRNA-synt_IIb"/>
</dbReference>
<dbReference type="EMBL" id="JAUDCG010000043">
    <property type="protein sequence ID" value="MDM8157766.1"/>
    <property type="molecule type" value="Genomic_DNA"/>
</dbReference>
<sequence>MKLKNSFFYTMREDAKDEDSRSGNLLVRAGMIKKTSSGIYMIMPMGKRVLAKIEQIVREEMDAAGAQELLMPALILEDVYEKSGRREAFGSNMFALKDRYQKNYVLGPTHEELFAVAASMKGRSYKDFPYNLYQIQTKYRDETRPRYGLIRVREFIMKDAYSFDVDLEGLDVSYHKMYEAYCHSFDRMDLTYQIVRADTGAMGGLLSEEFQAITGIGEDIVVGCEQCDFSSNLEITEVVETETESQEELRTYTMVETPDAKTIEEVASFFDRDVTDFVKTLVYRVDGRTVAFLLRGDRELNETKALKLLKANEMELADFAEVERVTHARVGFAGPIGIECPVIMDREVTHLRNFIVGANKSDHHYVDVNVRDFQPEMIGDIAQVHEGDRCPKCGGKLKFQHGIEVGNLFKLGTKYATTMGLQYLDKNNQLQPVVMGSYGIGLERCMAAIVEQHNDEHGIIWPLSVAPFAVCIVIVSMKDEQQIQAANALYEELRAAGIEVLLDDRDERVGVKFKDMELIGIPYRVTVGRGIVDGKVELVARSDGEKKELSVDACKQELKELLTK</sequence>
<dbReference type="InterPro" id="IPR036621">
    <property type="entry name" value="Anticodon-bd_dom_sf"/>
</dbReference>
<protein>
    <recommendedName>
        <fullName evidence="10">Proline--tRNA ligase</fullName>
        <ecNumber evidence="10">6.1.1.15</ecNumber>
    </recommendedName>
    <alternativeName>
        <fullName evidence="10">Prolyl-tRNA synthetase</fullName>
        <shortName evidence="10">ProRS</shortName>
    </alternativeName>
</protein>
<evidence type="ECO:0000256" key="1">
    <source>
        <dbReference type="ARBA" id="ARBA00004496"/>
    </source>
</evidence>
<dbReference type="Proteomes" id="UP001529340">
    <property type="component" value="Unassembled WGS sequence"/>
</dbReference>
<organism evidence="12 13">
    <name type="scientific">Amedibacillus dolichus</name>
    <dbReference type="NCBI Taxonomy" id="31971"/>
    <lineage>
        <taxon>Bacteria</taxon>
        <taxon>Bacillati</taxon>
        <taxon>Bacillota</taxon>
        <taxon>Erysipelotrichia</taxon>
        <taxon>Erysipelotrichales</taxon>
        <taxon>Erysipelotrichaceae</taxon>
        <taxon>Amedibacillus</taxon>
    </lineage>
</organism>
<comment type="function">
    <text evidence="10">Catalyzes the attachment of proline to tRNA(Pro) in a two-step reaction: proline is first activated by ATP to form Pro-AMP and then transferred to the acceptor end of tRNA(Pro). As ProRS can inadvertently accommodate and process non-cognate amino acids such as alanine and cysteine, to avoid such errors it has two additional distinct editing activities against alanine. One activity is designated as 'pretransfer' editing and involves the tRNA(Pro)-independent hydrolysis of activated Ala-AMP. The other activity is designated 'posttransfer' editing and involves deacylation of mischarged Ala-tRNA(Pro). The misacylated Cys-tRNA(Pro) is not edited by ProRS.</text>
</comment>
<evidence type="ECO:0000256" key="4">
    <source>
        <dbReference type="ARBA" id="ARBA00022598"/>
    </source>
</evidence>
<dbReference type="InterPro" id="IPR006195">
    <property type="entry name" value="aa-tRNA-synth_II"/>
</dbReference>
<comment type="subcellular location">
    <subcellularLocation>
        <location evidence="1 10">Cytoplasm</location>
    </subcellularLocation>
</comment>
<dbReference type="InterPro" id="IPR004500">
    <property type="entry name" value="Pro-tRNA-synth_IIa_bac-type"/>
</dbReference>
<evidence type="ECO:0000313" key="12">
    <source>
        <dbReference type="EMBL" id="MDM8157766.1"/>
    </source>
</evidence>
<dbReference type="InterPro" id="IPR023717">
    <property type="entry name" value="Pro-tRNA-Synthase_IIa_type1"/>
</dbReference>
<comment type="subunit">
    <text evidence="2 10">Homodimer.</text>
</comment>
<dbReference type="InterPro" id="IPR050062">
    <property type="entry name" value="Pro-tRNA_synthetase"/>
</dbReference>
<dbReference type="CDD" id="cd04334">
    <property type="entry name" value="ProRS-INS"/>
    <property type="match status" value="1"/>
</dbReference>
<keyword evidence="5 10" id="KW-0547">Nucleotide-binding</keyword>
<dbReference type="PANTHER" id="PTHR42753">
    <property type="entry name" value="MITOCHONDRIAL RIBOSOME PROTEIN L39/PROLYL-TRNA LIGASE FAMILY MEMBER"/>
    <property type="match status" value="1"/>
</dbReference>
<reference evidence="13" key="1">
    <citation type="submission" date="2023-06" db="EMBL/GenBank/DDBJ databases">
        <title>Identification and characterization of horizontal gene transfer across gut microbiota members of farm animals based on homology search.</title>
        <authorList>
            <person name="Zeman M."/>
            <person name="Kubasova T."/>
            <person name="Jahodarova E."/>
            <person name="Nykrynova M."/>
            <person name="Rychlik I."/>
        </authorList>
    </citation>
    <scope>NUCLEOTIDE SEQUENCE [LARGE SCALE GENOMIC DNA]</scope>
    <source>
        <strain evidence="13">ET39</strain>
    </source>
</reference>